<keyword evidence="7" id="KW-1185">Reference proteome</keyword>
<dbReference type="Pfam" id="PF25160">
    <property type="entry name" value="LdpA_Fe-S-bd"/>
    <property type="match status" value="1"/>
</dbReference>
<accession>D1NYT5</accession>
<comment type="caution">
    <text evidence="6">The sequence shown here is derived from an EMBL/GenBank/DDBJ whole genome shotgun (WGS) entry which is preliminary data.</text>
</comment>
<dbReference type="eggNOG" id="COG1149">
    <property type="taxonomic scope" value="Bacteria"/>
</dbReference>
<name>D1NYT5_9GAMM</name>
<keyword evidence="1" id="KW-0004">4Fe-4S</keyword>
<dbReference type="PANTHER" id="PTHR24960:SF79">
    <property type="entry name" value="PHOTOSYSTEM I IRON-SULFUR CENTER"/>
    <property type="match status" value="1"/>
</dbReference>
<feature type="domain" description="4Fe-4S ferredoxin-type" evidence="5">
    <location>
        <begin position="238"/>
        <end position="266"/>
    </location>
</feature>
<reference evidence="6" key="1">
    <citation type="submission" date="2009-12" db="EMBL/GenBank/DDBJ databases">
        <authorList>
            <person name="Weinstock G."/>
            <person name="Sodergren E."/>
            <person name="Clifton S."/>
            <person name="Fulton L."/>
            <person name="Fulton B."/>
            <person name="Courtney L."/>
            <person name="Fronick C."/>
            <person name="Harrison M."/>
            <person name="Strong C."/>
            <person name="Farmer C."/>
            <person name="Delahaunty K."/>
            <person name="Markovic C."/>
            <person name="Hall O."/>
            <person name="Minx P."/>
            <person name="Tomlinson C."/>
            <person name="Mitreva M."/>
            <person name="Nelson J."/>
            <person name="Hou S."/>
            <person name="Wollam A."/>
            <person name="Pepin K.H."/>
            <person name="Johnson M."/>
            <person name="Bhonagiri V."/>
            <person name="Nash W.E."/>
            <person name="Warren W."/>
            <person name="Chinwalla A."/>
            <person name="Mardis E.R."/>
            <person name="Wilson R.K."/>
        </authorList>
    </citation>
    <scope>NUCLEOTIDE SEQUENCE [LARGE SCALE GENOMIC DNA]</scope>
    <source>
        <strain evidence="6">DSM 4541</strain>
    </source>
</reference>
<dbReference type="STRING" id="500637.PROVRUST_04905"/>
<evidence type="ECO:0000313" key="6">
    <source>
        <dbReference type="EMBL" id="EFB73633.1"/>
    </source>
</evidence>
<evidence type="ECO:0000256" key="4">
    <source>
        <dbReference type="ARBA" id="ARBA00023014"/>
    </source>
</evidence>
<keyword evidence="2" id="KW-0479">Metal-binding</keyword>
<dbReference type="InterPro" id="IPR017900">
    <property type="entry name" value="4Fe4S_Fe_S_CS"/>
</dbReference>
<dbReference type="PANTHER" id="PTHR24960">
    <property type="entry name" value="PHOTOSYSTEM I IRON-SULFUR CENTER-RELATED"/>
    <property type="match status" value="1"/>
</dbReference>
<dbReference type="InterPro" id="IPR057431">
    <property type="entry name" value="LdpA_Fe-S-bd"/>
</dbReference>
<keyword evidence="4" id="KW-0411">Iron-sulfur</keyword>
<dbReference type="GO" id="GO:0046872">
    <property type="term" value="F:metal ion binding"/>
    <property type="evidence" value="ECO:0007669"/>
    <property type="project" value="UniProtKB-KW"/>
</dbReference>
<evidence type="ECO:0000256" key="2">
    <source>
        <dbReference type="ARBA" id="ARBA00022723"/>
    </source>
</evidence>
<feature type="domain" description="4Fe-4S ferredoxin-type" evidence="5">
    <location>
        <begin position="64"/>
        <end position="94"/>
    </location>
</feature>
<dbReference type="SUPFAM" id="SSF54862">
    <property type="entry name" value="4Fe-4S ferredoxins"/>
    <property type="match status" value="2"/>
</dbReference>
<dbReference type="InterPro" id="IPR017896">
    <property type="entry name" value="4Fe4S_Fe-S-bd"/>
</dbReference>
<proteinExistence type="predicted"/>
<evidence type="ECO:0000256" key="3">
    <source>
        <dbReference type="ARBA" id="ARBA00023004"/>
    </source>
</evidence>
<dbReference type="Proteomes" id="UP000005512">
    <property type="component" value="Unassembled WGS sequence"/>
</dbReference>
<dbReference type="PROSITE" id="PS00198">
    <property type="entry name" value="4FE4S_FER_1"/>
    <property type="match status" value="1"/>
</dbReference>
<dbReference type="GO" id="GO:0051539">
    <property type="term" value="F:4 iron, 4 sulfur cluster binding"/>
    <property type="evidence" value="ECO:0007669"/>
    <property type="project" value="UniProtKB-KW"/>
</dbReference>
<sequence length="312" mass="35939">MIRVELNKLISDVIGKRVMRRFIHLDLPPEPVINDRCVRKRLKNSLCENCATNCPVDAISFGFMDAKIDDQLCYQCGNCLFSCPVDAIENILPHERTYQDSDLVISHDEPLASTEELIVWHRQYAIRGMQIPEPLVDKWLPTLAALNLKLQALQEPIWRLTITEPAPVDSGRRRMLFRQKLDLQPLDKGMVKTGLNARKQFYPEDSWFQIELDAASCILCGACAKVCDEQAIEIEDHQFKVDEKRCTGCMSCQVVCFPQSIHVHPHVAKNSEPTIYHYHDSTCQKCQLPFFSWEQDKKICPICTQHQKQGWL</sequence>
<evidence type="ECO:0000256" key="1">
    <source>
        <dbReference type="ARBA" id="ARBA00022485"/>
    </source>
</evidence>
<feature type="domain" description="4Fe-4S ferredoxin-type" evidence="5">
    <location>
        <begin position="208"/>
        <end position="237"/>
    </location>
</feature>
<evidence type="ECO:0000259" key="5">
    <source>
        <dbReference type="PROSITE" id="PS51379"/>
    </source>
</evidence>
<dbReference type="PROSITE" id="PS51379">
    <property type="entry name" value="4FE4S_FER_2"/>
    <property type="match status" value="3"/>
</dbReference>
<dbReference type="Gene3D" id="3.30.70.20">
    <property type="match status" value="2"/>
</dbReference>
<dbReference type="AlphaFoldDB" id="D1NYT5"/>
<dbReference type="InterPro" id="IPR050157">
    <property type="entry name" value="PSI_iron-sulfur_center"/>
</dbReference>
<organism evidence="6 7">
    <name type="scientific">Providencia rustigianii DSM 4541</name>
    <dbReference type="NCBI Taxonomy" id="500637"/>
    <lineage>
        <taxon>Bacteria</taxon>
        <taxon>Pseudomonadati</taxon>
        <taxon>Pseudomonadota</taxon>
        <taxon>Gammaproteobacteria</taxon>
        <taxon>Enterobacterales</taxon>
        <taxon>Morganellaceae</taxon>
        <taxon>Providencia</taxon>
    </lineage>
</organism>
<dbReference type="EMBL" id="ABXV02000011">
    <property type="protein sequence ID" value="EFB73633.1"/>
    <property type="molecule type" value="Genomic_DNA"/>
</dbReference>
<evidence type="ECO:0000313" key="7">
    <source>
        <dbReference type="Proteomes" id="UP000005512"/>
    </source>
</evidence>
<dbReference type="Pfam" id="PF12838">
    <property type="entry name" value="Fer4_7"/>
    <property type="match status" value="1"/>
</dbReference>
<dbReference type="HOGENOM" id="CLU_083567_0_0_6"/>
<keyword evidence="3" id="KW-0408">Iron</keyword>
<protein>
    <submittedName>
        <fullName evidence="6">4Fe-4S binding domain protein</fullName>
    </submittedName>
</protein>
<dbReference type="eggNOG" id="COG2768">
    <property type="taxonomic scope" value="Bacteria"/>
</dbReference>
<gene>
    <name evidence="6" type="ORF">PROVRUST_04905</name>
</gene>